<gene>
    <name evidence="1" type="ORF">DERYTH_LOCUS27580</name>
</gene>
<protein>
    <submittedName>
        <fullName evidence="1">17473_t:CDS:1</fullName>
    </submittedName>
</protein>
<evidence type="ECO:0000313" key="2">
    <source>
        <dbReference type="Proteomes" id="UP000789405"/>
    </source>
</evidence>
<comment type="caution">
    <text evidence="1">The sequence shown here is derived from an EMBL/GenBank/DDBJ whole genome shotgun (WGS) entry which is preliminary data.</text>
</comment>
<organism evidence="1 2">
    <name type="scientific">Dentiscutata erythropus</name>
    <dbReference type="NCBI Taxonomy" id="1348616"/>
    <lineage>
        <taxon>Eukaryota</taxon>
        <taxon>Fungi</taxon>
        <taxon>Fungi incertae sedis</taxon>
        <taxon>Mucoromycota</taxon>
        <taxon>Glomeromycotina</taxon>
        <taxon>Glomeromycetes</taxon>
        <taxon>Diversisporales</taxon>
        <taxon>Gigasporaceae</taxon>
        <taxon>Dentiscutata</taxon>
    </lineage>
</organism>
<dbReference type="OrthoDB" id="2428055at2759"/>
<dbReference type="AlphaFoldDB" id="A0A9N9KEJ0"/>
<name>A0A9N9KEJ0_9GLOM</name>
<evidence type="ECO:0000313" key="1">
    <source>
        <dbReference type="EMBL" id="CAG8823854.1"/>
    </source>
</evidence>
<feature type="non-terminal residue" evidence="1">
    <location>
        <position position="76"/>
    </location>
</feature>
<dbReference type="Proteomes" id="UP000789405">
    <property type="component" value="Unassembled WGS sequence"/>
</dbReference>
<reference evidence="1" key="1">
    <citation type="submission" date="2021-06" db="EMBL/GenBank/DDBJ databases">
        <authorList>
            <person name="Kallberg Y."/>
            <person name="Tangrot J."/>
            <person name="Rosling A."/>
        </authorList>
    </citation>
    <scope>NUCLEOTIDE SEQUENCE</scope>
    <source>
        <strain evidence="1">MA453B</strain>
    </source>
</reference>
<proteinExistence type="predicted"/>
<accession>A0A9N9KEJ0</accession>
<sequence length="76" mass="8681">MADAINFLFPKIPKLISTVIDHYKNGPPKPSWNLKFHLIFAFIQLAIDDLYHSTIEDVQRFSNKPAAIPPDFAVDQ</sequence>
<dbReference type="EMBL" id="CAJVPY010064004">
    <property type="protein sequence ID" value="CAG8823854.1"/>
    <property type="molecule type" value="Genomic_DNA"/>
</dbReference>
<keyword evidence="2" id="KW-1185">Reference proteome</keyword>